<dbReference type="PROSITE" id="PS51470">
    <property type="entry name" value="FG_GAP"/>
    <property type="match status" value="1"/>
</dbReference>
<dbReference type="Pfam" id="PF13517">
    <property type="entry name" value="FG-GAP_3"/>
    <property type="match status" value="1"/>
</dbReference>
<dbReference type="EMBL" id="JBHTCF010000010">
    <property type="protein sequence ID" value="MFC7307199.1"/>
    <property type="molecule type" value="Genomic_DNA"/>
</dbReference>
<dbReference type="RefSeq" id="WP_381833708.1">
    <property type="nucleotide sequence ID" value="NZ_JBHTCF010000010.1"/>
</dbReference>
<feature type="chain" id="PRO_5046832736" evidence="6">
    <location>
        <begin position="24"/>
        <end position="475"/>
    </location>
</feature>
<protein>
    <submittedName>
        <fullName evidence="7">FG-GAP-like repeat-containing protein</fullName>
    </submittedName>
</protein>
<keyword evidence="3" id="KW-0378">Hydrolase</keyword>
<dbReference type="Pfam" id="PF01839">
    <property type="entry name" value="FG-GAP"/>
    <property type="match status" value="3"/>
</dbReference>
<dbReference type="InterPro" id="IPR028994">
    <property type="entry name" value="Integrin_alpha_N"/>
</dbReference>
<dbReference type="InterPro" id="IPR013519">
    <property type="entry name" value="Int_alpha_beta-p"/>
</dbReference>
<reference evidence="8" key="1">
    <citation type="journal article" date="2019" name="Int. J. Syst. Evol. Microbiol.">
        <title>The Global Catalogue of Microorganisms (GCM) 10K type strain sequencing project: providing services to taxonomists for standard genome sequencing and annotation.</title>
        <authorList>
            <consortium name="The Broad Institute Genomics Platform"/>
            <consortium name="The Broad Institute Genome Sequencing Center for Infectious Disease"/>
            <person name="Wu L."/>
            <person name="Ma J."/>
        </authorList>
    </citation>
    <scope>NUCLEOTIDE SEQUENCE [LARGE SCALE GENOMIC DNA]</scope>
    <source>
        <strain evidence="8">SYNS20</strain>
    </source>
</reference>
<keyword evidence="4" id="KW-0325">Glycoprotein</keyword>
<name>A0ABW2JNG8_9ACTN</name>
<accession>A0ABW2JNG8</accession>
<evidence type="ECO:0000313" key="7">
    <source>
        <dbReference type="EMBL" id="MFC7307199.1"/>
    </source>
</evidence>
<evidence type="ECO:0000313" key="8">
    <source>
        <dbReference type="Proteomes" id="UP001596523"/>
    </source>
</evidence>
<evidence type="ECO:0000256" key="2">
    <source>
        <dbReference type="ARBA" id="ARBA00022737"/>
    </source>
</evidence>
<feature type="region of interest" description="Disordered" evidence="5">
    <location>
        <begin position="86"/>
        <end position="112"/>
    </location>
</feature>
<feature type="region of interest" description="Disordered" evidence="5">
    <location>
        <begin position="306"/>
        <end position="335"/>
    </location>
</feature>
<dbReference type="Proteomes" id="UP001596523">
    <property type="component" value="Unassembled WGS sequence"/>
</dbReference>
<dbReference type="PANTHER" id="PTHR23221">
    <property type="entry name" value="GLYCOSYLPHOSPHATIDYLINOSITOL PHOSPHOLIPASE D"/>
    <property type="match status" value="1"/>
</dbReference>
<evidence type="ECO:0000256" key="4">
    <source>
        <dbReference type="ARBA" id="ARBA00023180"/>
    </source>
</evidence>
<evidence type="ECO:0000256" key="3">
    <source>
        <dbReference type="ARBA" id="ARBA00022801"/>
    </source>
</evidence>
<keyword evidence="8" id="KW-1185">Reference proteome</keyword>
<evidence type="ECO:0000256" key="1">
    <source>
        <dbReference type="ARBA" id="ARBA00022729"/>
    </source>
</evidence>
<dbReference type="SUPFAM" id="SSF69318">
    <property type="entry name" value="Integrin alpha N-terminal domain"/>
    <property type="match status" value="1"/>
</dbReference>
<dbReference type="Gene3D" id="2.130.10.130">
    <property type="entry name" value="Integrin alpha, N-terminal"/>
    <property type="match status" value="3"/>
</dbReference>
<evidence type="ECO:0000256" key="5">
    <source>
        <dbReference type="SAM" id="MobiDB-lite"/>
    </source>
</evidence>
<dbReference type="InterPro" id="IPR000413">
    <property type="entry name" value="Integrin_alpha"/>
</dbReference>
<comment type="caution">
    <text evidence="7">The sequence shown here is derived from an EMBL/GenBank/DDBJ whole genome shotgun (WGS) entry which is preliminary data.</text>
</comment>
<gene>
    <name evidence="7" type="ORF">ACFQVC_23595</name>
</gene>
<feature type="signal peptide" evidence="6">
    <location>
        <begin position="1"/>
        <end position="23"/>
    </location>
</feature>
<organism evidence="7 8">
    <name type="scientific">Streptomyces monticola</name>
    <dbReference type="NCBI Taxonomy" id="2666263"/>
    <lineage>
        <taxon>Bacteria</taxon>
        <taxon>Bacillati</taxon>
        <taxon>Actinomycetota</taxon>
        <taxon>Actinomycetes</taxon>
        <taxon>Kitasatosporales</taxon>
        <taxon>Streptomycetaceae</taxon>
        <taxon>Streptomyces</taxon>
    </lineage>
</organism>
<proteinExistence type="predicted"/>
<keyword evidence="2" id="KW-0677">Repeat</keyword>
<dbReference type="PANTHER" id="PTHR23221:SF7">
    <property type="entry name" value="PHOSPHATIDYLINOSITOL-GLYCAN-SPECIFIC PHOSPHOLIPASE D"/>
    <property type="match status" value="1"/>
</dbReference>
<evidence type="ECO:0000256" key="6">
    <source>
        <dbReference type="SAM" id="SignalP"/>
    </source>
</evidence>
<keyword evidence="1 6" id="KW-0732">Signal</keyword>
<dbReference type="PRINTS" id="PR01185">
    <property type="entry name" value="INTEGRINA"/>
</dbReference>
<sequence>MHRRSVTAAVSLVTLLTTPLVLASPAGAAPSAEPARTADFNGDGYADLVLGAPGGTVGGKAHAGYVSVVYGSSAGLDTAHPQIVSRATPQVPGDPEEHGNFGRAQPASADLDGDGNTDLVVPREGGQPSTVLWGSKDGLREATALSSEARDFAAGDFDGDGTMDLVTDAYPDNDNDEAGMTVMYGPFDRGATPARSDAIATSQTFGPLHFIVGDVTGDGADEIVTSHGFEEMQYKSQLWKGGSGGVSHTSTGTGHYTVGGVVADVNRDGHGDLVAREVDEVSETMEYDAGAVRVVYGSANGLSSRTAKITQSTPGVPGASEPGDGDRNYGDQFGYTISAGDVTGDGYPDIAAGVPGEDLDGVEDAGAAVLLKGGANGLTGTGAQAFNQSSPGVPGASEKDDAFGTAVSLLDVNANDRADLAAAAPGEDGTYADSGAAWLLRGSRNGLITSGIASFGPAALGAPEKNAELGRQIAR</sequence>
<dbReference type="SMART" id="SM00191">
    <property type="entry name" value="Int_alpha"/>
    <property type="match status" value="3"/>
</dbReference>
<dbReference type="InterPro" id="IPR013517">
    <property type="entry name" value="FG-GAP"/>
</dbReference>